<sequence>MPVDLDLSGPEKRLRDIARALRTEEDGKQLRKDLARNLRTALQPARQQARAAIRSMPSQTKHPGRSLRSAIASKVQVVAKMSGKAAGARAVTKTIKLRGFTHAPRRTNSAAGWSHPNWNHGSTSHQVGKPDWFDDAMRGAAMDARRRVVDAMEATARRLSRKV</sequence>
<evidence type="ECO:0000256" key="1">
    <source>
        <dbReference type="SAM" id="MobiDB-lite"/>
    </source>
</evidence>
<feature type="region of interest" description="Disordered" evidence="1">
    <location>
        <begin position="106"/>
        <end position="130"/>
    </location>
</feature>
<protein>
    <recommendedName>
        <fullName evidence="4">Phage protein, HK97 gp10 family</fullName>
    </recommendedName>
</protein>
<accession>A0A1W2LI71</accession>
<evidence type="ECO:0000313" key="2">
    <source>
        <dbReference type="EMBL" id="ONF62296.1"/>
    </source>
</evidence>
<dbReference type="OrthoDB" id="3431442at2"/>
<dbReference type="RefSeq" id="WP_063275863.1">
    <property type="nucleotide sequence ID" value="NZ_LQMT02000042.1"/>
</dbReference>
<evidence type="ECO:0000313" key="3">
    <source>
        <dbReference type="Proteomes" id="UP000076660"/>
    </source>
</evidence>
<dbReference type="Proteomes" id="UP000076660">
    <property type="component" value="Unassembled WGS sequence"/>
</dbReference>
<dbReference type="EMBL" id="LQMT02000042">
    <property type="protein sequence ID" value="ONF62296.1"/>
    <property type="molecule type" value="Genomic_DNA"/>
</dbReference>
<proteinExistence type="predicted"/>
<name>A0A1W2LI71_9PSEU</name>
<comment type="caution">
    <text evidence="2">The sequence shown here is derived from an EMBL/GenBank/DDBJ whole genome shotgun (WGS) entry which is preliminary data.</text>
</comment>
<evidence type="ECO:0008006" key="4">
    <source>
        <dbReference type="Google" id="ProtNLM"/>
    </source>
</evidence>
<organism evidence="2 3">
    <name type="scientific">Amycolatopsis keratiniphila subsp. keratiniphila</name>
    <dbReference type="NCBI Taxonomy" id="227715"/>
    <lineage>
        <taxon>Bacteria</taxon>
        <taxon>Bacillati</taxon>
        <taxon>Actinomycetota</taxon>
        <taxon>Actinomycetes</taxon>
        <taxon>Pseudonocardiales</taxon>
        <taxon>Pseudonocardiaceae</taxon>
        <taxon>Amycolatopsis</taxon>
        <taxon>Amycolatopsis japonica group</taxon>
    </lineage>
</organism>
<feature type="compositionally biased region" description="Polar residues" evidence="1">
    <location>
        <begin position="106"/>
        <end position="126"/>
    </location>
</feature>
<dbReference type="AlphaFoldDB" id="A0A1W2LI71"/>
<reference evidence="2 3" key="1">
    <citation type="submission" date="2016-12" db="EMBL/GenBank/DDBJ databases">
        <title>Amycolatopsis keratiniphila subsp. keratiniphila genome sequencing and assembly.</title>
        <authorList>
            <person name="Mayilraj S."/>
            <person name="Kaur N."/>
        </authorList>
    </citation>
    <scope>NUCLEOTIDE SEQUENCE [LARGE SCALE GENOMIC DNA]</scope>
    <source>
        <strain evidence="2 3">DSM 44409</strain>
    </source>
</reference>
<gene>
    <name evidence="2" type="ORF">AVR91_0238700</name>
</gene>